<proteinExistence type="predicted"/>
<keyword evidence="2" id="KW-1185">Reference proteome</keyword>
<organism evidence="1 2">
    <name type="scientific">Melastoma candidum</name>
    <dbReference type="NCBI Taxonomy" id="119954"/>
    <lineage>
        <taxon>Eukaryota</taxon>
        <taxon>Viridiplantae</taxon>
        <taxon>Streptophyta</taxon>
        <taxon>Embryophyta</taxon>
        <taxon>Tracheophyta</taxon>
        <taxon>Spermatophyta</taxon>
        <taxon>Magnoliopsida</taxon>
        <taxon>eudicotyledons</taxon>
        <taxon>Gunneridae</taxon>
        <taxon>Pentapetalae</taxon>
        <taxon>rosids</taxon>
        <taxon>malvids</taxon>
        <taxon>Myrtales</taxon>
        <taxon>Melastomataceae</taxon>
        <taxon>Melastomatoideae</taxon>
        <taxon>Melastomateae</taxon>
        <taxon>Melastoma</taxon>
    </lineage>
</organism>
<accession>A0ACB9NWF8</accession>
<dbReference type="EMBL" id="CM042886">
    <property type="protein sequence ID" value="KAI4339759.1"/>
    <property type="molecule type" value="Genomic_DNA"/>
</dbReference>
<protein>
    <submittedName>
        <fullName evidence="1">Uncharacterized protein</fullName>
    </submittedName>
</protein>
<evidence type="ECO:0000313" key="2">
    <source>
        <dbReference type="Proteomes" id="UP001057402"/>
    </source>
</evidence>
<evidence type="ECO:0000313" key="1">
    <source>
        <dbReference type="EMBL" id="KAI4339759.1"/>
    </source>
</evidence>
<comment type="caution">
    <text evidence="1">The sequence shown here is derived from an EMBL/GenBank/DDBJ whole genome shotgun (WGS) entry which is preliminary data.</text>
</comment>
<reference evidence="2" key="1">
    <citation type="journal article" date="2023" name="Front. Plant Sci.">
        <title>Chromosomal-level genome assembly of Melastoma candidum provides insights into trichome evolution.</title>
        <authorList>
            <person name="Zhong Y."/>
            <person name="Wu W."/>
            <person name="Sun C."/>
            <person name="Zou P."/>
            <person name="Liu Y."/>
            <person name="Dai S."/>
            <person name="Zhou R."/>
        </authorList>
    </citation>
    <scope>NUCLEOTIDE SEQUENCE [LARGE SCALE GENOMIC DNA]</scope>
</reference>
<sequence>MPGTGGDDLLAVMVHSYFTFGPLSAYLSINYLDRFLSSYELPRGKAWMTQLLALACLSLAAKMEETDLPLPLDLQVGEAKHVLETRTIRRMELLVLSTLSWRMQTVTPFNFLDFFLRKINGDDVLPRISMSRSIQLVLSPAKGIDYLDFKPSEVAAAVAISVARENQALDAEKALSLLTEHVQKEKLVKSIEMISEKGLIGGSGKNAASAASVPQSPIGVLDVAACLSYRSDETGGGEEGGVVSSTGGIPPPHMMSLTTRGGGGGLTDRSPLTPLEESGGKLARE</sequence>
<gene>
    <name evidence="1" type="ORF">MLD38_024667</name>
</gene>
<dbReference type="Proteomes" id="UP001057402">
    <property type="component" value="Chromosome 7"/>
</dbReference>
<name>A0ACB9NWF8_9MYRT</name>